<dbReference type="Pfam" id="PF02698">
    <property type="entry name" value="DUF218"/>
    <property type="match status" value="1"/>
</dbReference>
<feature type="domain" description="DUF218" evidence="2">
    <location>
        <begin position="80"/>
        <end position="249"/>
    </location>
</feature>
<keyword evidence="1" id="KW-0812">Transmembrane</keyword>
<accession>A0A0P6VLV5</accession>
<keyword evidence="1" id="KW-1133">Transmembrane helix</keyword>
<sequence>MFFILAKVTFAIIRPVTFALLMLALGVLLMRTQFSRAGRRLVTVTVLALLLVGFTPLAPLSIAPLEDRFPLPERVEPAPDGIVILGGALDEKVNDRRPGSYALSDAAERMTIVARLAREYPDARIVFTGGTGDLLDQSFSEAAIARRLFLDFGLPESRMTFEDKSRDTWENAVFTRDLIKPAPGSRWLLVTSAFHMPRAVGIFRKVGWPGLVPYSVDYRSRGFARIRPIPDSPVQNLLIFDTAVREYLGLVAYRLAGRSDDWFPAP</sequence>
<dbReference type="Gene3D" id="3.40.50.620">
    <property type="entry name" value="HUPs"/>
    <property type="match status" value="1"/>
</dbReference>
<gene>
    <name evidence="3" type="ORF">ABB55_01855</name>
</gene>
<dbReference type="InterPro" id="IPR051599">
    <property type="entry name" value="Cell_Envelope_Assoc"/>
</dbReference>
<dbReference type="RefSeq" id="WP_054357280.1">
    <property type="nucleotide sequence ID" value="NZ_LJYW01000001.1"/>
</dbReference>
<dbReference type="PANTHER" id="PTHR30336:SF4">
    <property type="entry name" value="ENVELOPE BIOGENESIS FACTOR ELYC"/>
    <property type="match status" value="1"/>
</dbReference>
<feature type="transmembrane region" description="Helical" evidence="1">
    <location>
        <begin position="12"/>
        <end position="29"/>
    </location>
</feature>
<evidence type="ECO:0000259" key="2">
    <source>
        <dbReference type="Pfam" id="PF02698"/>
    </source>
</evidence>
<protein>
    <recommendedName>
        <fullName evidence="2">DUF218 domain-containing protein</fullName>
    </recommendedName>
</protein>
<dbReference type="EMBL" id="LJYW01000001">
    <property type="protein sequence ID" value="KPL51117.1"/>
    <property type="molecule type" value="Genomic_DNA"/>
</dbReference>
<keyword evidence="4" id="KW-1185">Reference proteome</keyword>
<feature type="transmembrane region" description="Helical" evidence="1">
    <location>
        <begin position="41"/>
        <end position="62"/>
    </location>
</feature>
<reference evidence="3 4" key="2">
    <citation type="submission" date="2015-10" db="EMBL/GenBank/DDBJ databases">
        <title>Draft Genome Sequence of Prosthecomicrobium hirschii ATCC 27832.</title>
        <authorList>
            <person name="Daniel J."/>
            <person name="Givan S.A."/>
            <person name="Brun Y.V."/>
            <person name="Brown P.J."/>
        </authorList>
    </citation>
    <scope>NUCLEOTIDE SEQUENCE [LARGE SCALE GENOMIC DNA]</scope>
    <source>
        <strain evidence="3 4">16</strain>
    </source>
</reference>
<keyword evidence="1" id="KW-0472">Membrane</keyword>
<dbReference type="AlphaFoldDB" id="A0A0P6VLV5"/>
<organism evidence="3 4">
    <name type="scientific">Prosthecodimorpha hirschii</name>
    <dbReference type="NCBI Taxonomy" id="665126"/>
    <lineage>
        <taxon>Bacteria</taxon>
        <taxon>Pseudomonadati</taxon>
        <taxon>Pseudomonadota</taxon>
        <taxon>Alphaproteobacteria</taxon>
        <taxon>Hyphomicrobiales</taxon>
        <taxon>Ancalomicrobiaceae</taxon>
        <taxon>Prosthecodimorpha</taxon>
    </lineage>
</organism>
<dbReference type="GO" id="GO:0005886">
    <property type="term" value="C:plasma membrane"/>
    <property type="evidence" value="ECO:0007669"/>
    <property type="project" value="TreeGrafter"/>
</dbReference>
<name>A0A0P6VLV5_9HYPH</name>
<dbReference type="GO" id="GO:0043164">
    <property type="term" value="P:Gram-negative-bacterium-type cell wall biogenesis"/>
    <property type="evidence" value="ECO:0007669"/>
    <property type="project" value="TreeGrafter"/>
</dbReference>
<evidence type="ECO:0000313" key="3">
    <source>
        <dbReference type="EMBL" id="KPL51117.1"/>
    </source>
</evidence>
<evidence type="ECO:0000313" key="4">
    <source>
        <dbReference type="Proteomes" id="UP000048984"/>
    </source>
</evidence>
<comment type="caution">
    <text evidence="3">The sequence shown here is derived from an EMBL/GenBank/DDBJ whole genome shotgun (WGS) entry which is preliminary data.</text>
</comment>
<reference evidence="3 4" key="1">
    <citation type="submission" date="2015-09" db="EMBL/GenBank/DDBJ databases">
        <authorList>
            <person name="Jackson K.R."/>
            <person name="Lunt B.L."/>
            <person name="Fisher J.N.B."/>
            <person name="Gardner A.V."/>
            <person name="Bailey M.E."/>
            <person name="Deus L.M."/>
            <person name="Earl A.S."/>
            <person name="Gibby P.D."/>
            <person name="Hartmann K.A."/>
            <person name="Liu J.E."/>
            <person name="Manci A.M."/>
            <person name="Nielsen D.A."/>
            <person name="Solomon M.B."/>
            <person name="Breakwell D.P."/>
            <person name="Burnett S.H."/>
            <person name="Grose J.H."/>
        </authorList>
    </citation>
    <scope>NUCLEOTIDE SEQUENCE [LARGE SCALE GENOMIC DNA]</scope>
    <source>
        <strain evidence="3 4">16</strain>
    </source>
</reference>
<dbReference type="InterPro" id="IPR014729">
    <property type="entry name" value="Rossmann-like_a/b/a_fold"/>
</dbReference>
<dbReference type="Proteomes" id="UP000048984">
    <property type="component" value="Unassembled WGS sequence"/>
</dbReference>
<dbReference type="PANTHER" id="PTHR30336">
    <property type="entry name" value="INNER MEMBRANE PROTEIN, PROBABLE PERMEASE"/>
    <property type="match status" value="1"/>
</dbReference>
<dbReference type="InterPro" id="IPR003848">
    <property type="entry name" value="DUF218"/>
</dbReference>
<evidence type="ECO:0000256" key="1">
    <source>
        <dbReference type="SAM" id="Phobius"/>
    </source>
</evidence>
<proteinExistence type="predicted"/>
<dbReference type="GO" id="GO:0000270">
    <property type="term" value="P:peptidoglycan metabolic process"/>
    <property type="evidence" value="ECO:0007669"/>
    <property type="project" value="TreeGrafter"/>
</dbReference>
<dbReference type="CDD" id="cd06259">
    <property type="entry name" value="YdcF-like"/>
    <property type="match status" value="1"/>
</dbReference>